<evidence type="ECO:0000256" key="9">
    <source>
        <dbReference type="ARBA" id="ARBA00033194"/>
    </source>
</evidence>
<evidence type="ECO:0000313" key="13">
    <source>
        <dbReference type="EMBL" id="KAJ5457272.1"/>
    </source>
</evidence>
<evidence type="ECO:0000313" key="14">
    <source>
        <dbReference type="Proteomes" id="UP001147760"/>
    </source>
</evidence>
<dbReference type="EC" id="2.7.11.1" evidence="4"/>
<dbReference type="PROSITE" id="PS00109">
    <property type="entry name" value="PROTEIN_KINASE_TYR"/>
    <property type="match status" value="1"/>
</dbReference>
<accession>A0A9X0BGP1</accession>
<evidence type="ECO:0000256" key="6">
    <source>
        <dbReference type="ARBA" id="ARBA00019973"/>
    </source>
</evidence>
<comment type="function">
    <text evidence="1">Component of the EKC/KEOPS complex that is required for the formation of a threonylcarbamoyl group on adenosine at position 37 (t(6)A37) in tRNAs that read codons beginning with adenine. The complex is probably involved in the transfer of the threonylcarbamoyl moiety of threonylcarbamoyl-AMP (TC-AMP) to the N6 group of A37. BUD32 has ATPase activity in the context of the EKC/KEOPS complex and likely plays a supporting role to the catalytic subunit KAE1. The EKC/KEOPS complex also promotes both telomere uncapping and telomere elongation. The complex is required for efficient recruitment of transcriptional coactivators.</text>
</comment>
<name>A0A9X0BGP1_9EURO</name>
<comment type="subunit">
    <text evidence="3">Component of the EKC/KEOPS complex composed of at least BUD32, CGI121, GON7, KAE1 and PCC1; the whole complex dimerizes.</text>
</comment>
<dbReference type="Gene3D" id="1.10.510.10">
    <property type="entry name" value="Transferase(Phosphotransferase) domain 1"/>
    <property type="match status" value="1"/>
</dbReference>
<evidence type="ECO:0000256" key="5">
    <source>
        <dbReference type="ARBA" id="ARBA00013948"/>
    </source>
</evidence>
<dbReference type="SUPFAM" id="SSF56112">
    <property type="entry name" value="Protein kinase-like (PK-like)"/>
    <property type="match status" value="1"/>
</dbReference>
<dbReference type="InterPro" id="IPR008266">
    <property type="entry name" value="Tyr_kinase_AS"/>
</dbReference>
<evidence type="ECO:0000256" key="7">
    <source>
        <dbReference type="ARBA" id="ARBA00022895"/>
    </source>
</evidence>
<evidence type="ECO:0000256" key="10">
    <source>
        <dbReference type="ARBA" id="ARBA00047899"/>
    </source>
</evidence>
<keyword evidence="7" id="KW-0779">Telomere</keyword>
<dbReference type="InterPro" id="IPR011009">
    <property type="entry name" value="Kinase-like_dom_sf"/>
</dbReference>
<proteinExistence type="predicted"/>
<evidence type="ECO:0000256" key="11">
    <source>
        <dbReference type="ARBA" id="ARBA00048679"/>
    </source>
</evidence>
<evidence type="ECO:0000256" key="2">
    <source>
        <dbReference type="ARBA" id="ARBA00004574"/>
    </source>
</evidence>
<dbReference type="PANTHER" id="PTHR24362:SF309">
    <property type="entry name" value="PROTEIN KINASE DOMAIN-CONTAINING PROTEIN"/>
    <property type="match status" value="1"/>
</dbReference>
<gene>
    <name evidence="13" type="ORF">N7530_012546</name>
</gene>
<comment type="catalytic activity">
    <reaction evidence="10">
        <text>L-threonyl-[protein] + ATP = O-phospho-L-threonyl-[protein] + ADP + H(+)</text>
        <dbReference type="Rhea" id="RHEA:46608"/>
        <dbReference type="Rhea" id="RHEA-COMP:11060"/>
        <dbReference type="Rhea" id="RHEA-COMP:11605"/>
        <dbReference type="ChEBI" id="CHEBI:15378"/>
        <dbReference type="ChEBI" id="CHEBI:30013"/>
        <dbReference type="ChEBI" id="CHEBI:30616"/>
        <dbReference type="ChEBI" id="CHEBI:61977"/>
        <dbReference type="ChEBI" id="CHEBI:456216"/>
        <dbReference type="EC" id="2.7.11.1"/>
    </reaction>
</comment>
<dbReference type="InterPro" id="IPR001245">
    <property type="entry name" value="Ser-Thr/Tyr_kinase_cat_dom"/>
</dbReference>
<reference evidence="13" key="1">
    <citation type="submission" date="2022-12" db="EMBL/GenBank/DDBJ databases">
        <authorList>
            <person name="Petersen C."/>
        </authorList>
    </citation>
    <scope>NUCLEOTIDE SEQUENCE</scope>
    <source>
        <strain evidence="13">IBT 17660</strain>
    </source>
</reference>
<dbReference type="PANTHER" id="PTHR24362">
    <property type="entry name" value="SERINE/THREONINE-PROTEIN KINASE NEK"/>
    <property type="match status" value="1"/>
</dbReference>
<evidence type="ECO:0000259" key="12">
    <source>
        <dbReference type="PROSITE" id="PS50011"/>
    </source>
</evidence>
<feature type="domain" description="Protein kinase" evidence="12">
    <location>
        <begin position="11"/>
        <end position="275"/>
    </location>
</feature>
<protein>
    <recommendedName>
        <fullName evidence="6">EKC/KEOPS complex subunit BUD32</fullName>
        <ecNumber evidence="4">2.7.11.1</ecNumber>
    </recommendedName>
    <alternativeName>
        <fullName evidence="8 9">Atypical Serine/threonine protein kinase BUD32</fullName>
    </alternativeName>
    <alternativeName>
        <fullName evidence="5">EKC/KEOPS complex subunit bud32</fullName>
    </alternativeName>
</protein>
<keyword evidence="14" id="KW-1185">Reference proteome</keyword>
<evidence type="ECO:0000256" key="4">
    <source>
        <dbReference type="ARBA" id="ARBA00012513"/>
    </source>
</evidence>
<dbReference type="EMBL" id="JAPWDO010000009">
    <property type="protein sequence ID" value="KAJ5457272.1"/>
    <property type="molecule type" value="Genomic_DNA"/>
</dbReference>
<dbReference type="GO" id="GO:0000781">
    <property type="term" value="C:chromosome, telomeric region"/>
    <property type="evidence" value="ECO:0007669"/>
    <property type="project" value="UniProtKB-SubCell"/>
</dbReference>
<organism evidence="13 14">
    <name type="scientific">Penicillium desertorum</name>
    <dbReference type="NCBI Taxonomy" id="1303715"/>
    <lineage>
        <taxon>Eukaryota</taxon>
        <taxon>Fungi</taxon>
        <taxon>Dikarya</taxon>
        <taxon>Ascomycota</taxon>
        <taxon>Pezizomycotina</taxon>
        <taxon>Eurotiomycetes</taxon>
        <taxon>Eurotiomycetidae</taxon>
        <taxon>Eurotiales</taxon>
        <taxon>Aspergillaceae</taxon>
        <taxon>Penicillium</taxon>
    </lineage>
</organism>
<evidence type="ECO:0000256" key="8">
    <source>
        <dbReference type="ARBA" id="ARBA00030980"/>
    </source>
</evidence>
<dbReference type="GO" id="GO:0005524">
    <property type="term" value="F:ATP binding"/>
    <property type="evidence" value="ECO:0007669"/>
    <property type="project" value="InterPro"/>
</dbReference>
<sequence length="298" mass="33276">MEAHPILLSPEGTLGIVALGGAGCIYQDSAVAPLKYNVEGCSLKVLKSVEIREEFSELCINREKLVYQALPKDEPNILNCLAITDIGIHFPYLRHGDVRKYLQEHSQSLDTQTRDRWIKSAIDAIATIYEYGVIHSDISARNFLVADDLSIQLCDFAGSSINGLESLVEEETRYLSSPSSSSVSSPRTIQTDLFALGSFIYEVSTGARPFADIDDEEVERLYAAKTFPSLNGLEYQDIISKCWNSQYTSADMLRRDIQRRKRSAFDPARLSHPFYISTLAIFSLGDTTKSYGWSGGRF</sequence>
<evidence type="ECO:0000256" key="1">
    <source>
        <dbReference type="ARBA" id="ARBA00003747"/>
    </source>
</evidence>
<dbReference type="OrthoDB" id="1668230at2759"/>
<comment type="caution">
    <text evidence="13">The sequence shown here is derived from an EMBL/GenBank/DDBJ whole genome shotgun (WGS) entry which is preliminary data.</text>
</comment>
<reference evidence="13" key="2">
    <citation type="journal article" date="2023" name="IMA Fungus">
        <title>Comparative genomic study of the Penicillium genus elucidates a diverse pangenome and 15 lateral gene transfer events.</title>
        <authorList>
            <person name="Petersen C."/>
            <person name="Sorensen T."/>
            <person name="Nielsen M.R."/>
            <person name="Sondergaard T.E."/>
            <person name="Sorensen J.L."/>
            <person name="Fitzpatrick D.A."/>
            <person name="Frisvad J.C."/>
            <person name="Nielsen K.L."/>
        </authorList>
    </citation>
    <scope>NUCLEOTIDE SEQUENCE</scope>
    <source>
        <strain evidence="13">IBT 17660</strain>
    </source>
</reference>
<comment type="catalytic activity">
    <reaction evidence="11">
        <text>L-seryl-[protein] + ATP = O-phospho-L-seryl-[protein] + ADP + H(+)</text>
        <dbReference type="Rhea" id="RHEA:17989"/>
        <dbReference type="Rhea" id="RHEA-COMP:9863"/>
        <dbReference type="Rhea" id="RHEA-COMP:11604"/>
        <dbReference type="ChEBI" id="CHEBI:15378"/>
        <dbReference type="ChEBI" id="CHEBI:29999"/>
        <dbReference type="ChEBI" id="CHEBI:30616"/>
        <dbReference type="ChEBI" id="CHEBI:83421"/>
        <dbReference type="ChEBI" id="CHEBI:456216"/>
        <dbReference type="EC" id="2.7.11.1"/>
    </reaction>
</comment>
<dbReference type="GO" id="GO:0004674">
    <property type="term" value="F:protein serine/threonine kinase activity"/>
    <property type="evidence" value="ECO:0007669"/>
    <property type="project" value="UniProtKB-EC"/>
</dbReference>
<dbReference type="AlphaFoldDB" id="A0A9X0BGP1"/>
<dbReference type="Proteomes" id="UP001147760">
    <property type="component" value="Unassembled WGS sequence"/>
</dbReference>
<evidence type="ECO:0000256" key="3">
    <source>
        <dbReference type="ARBA" id="ARBA00011534"/>
    </source>
</evidence>
<dbReference type="PROSITE" id="PS50011">
    <property type="entry name" value="PROTEIN_KINASE_DOM"/>
    <property type="match status" value="1"/>
</dbReference>
<dbReference type="InterPro" id="IPR000719">
    <property type="entry name" value="Prot_kinase_dom"/>
</dbReference>
<keyword evidence="7" id="KW-0158">Chromosome</keyword>
<comment type="subcellular location">
    <subcellularLocation>
        <location evidence="2">Chromosome</location>
        <location evidence="2">Telomere</location>
    </subcellularLocation>
</comment>
<dbReference type="Pfam" id="PF07714">
    <property type="entry name" value="PK_Tyr_Ser-Thr"/>
    <property type="match status" value="1"/>
</dbReference>